<evidence type="ECO:0000256" key="2">
    <source>
        <dbReference type="ARBA" id="ARBA00006653"/>
    </source>
</evidence>
<keyword evidence="9" id="KW-1185">Reference proteome</keyword>
<keyword evidence="5" id="KW-0653">Protein transport</keyword>
<dbReference type="VEuPathDB" id="FungiDB:MUCCIDRAFT_155629"/>
<name>A0A168M7J5_MUCCL</name>
<evidence type="ECO:0000313" key="8">
    <source>
        <dbReference type="EMBL" id="OAD04507.1"/>
    </source>
</evidence>
<keyword evidence="6" id="KW-0333">Golgi apparatus</keyword>
<dbReference type="GO" id="GO:0017119">
    <property type="term" value="C:Golgi transport complex"/>
    <property type="evidence" value="ECO:0007669"/>
    <property type="project" value="InterPro"/>
</dbReference>
<reference evidence="8 9" key="1">
    <citation type="submission" date="2015-06" db="EMBL/GenBank/DDBJ databases">
        <title>Expansion of signal transduction pathways in fungi by whole-genome duplication.</title>
        <authorList>
            <consortium name="DOE Joint Genome Institute"/>
            <person name="Corrochano L.M."/>
            <person name="Kuo A."/>
            <person name="Marcet-Houben M."/>
            <person name="Polaino S."/>
            <person name="Salamov A."/>
            <person name="Villalobos J.M."/>
            <person name="Alvarez M.I."/>
            <person name="Avalos J."/>
            <person name="Benito E.P."/>
            <person name="Benoit I."/>
            <person name="Burger G."/>
            <person name="Camino L.P."/>
            <person name="Canovas D."/>
            <person name="Cerda-Olmedo E."/>
            <person name="Cheng J.-F."/>
            <person name="Dominguez A."/>
            <person name="Elias M."/>
            <person name="Eslava A.P."/>
            <person name="Glaser F."/>
            <person name="Grimwood J."/>
            <person name="Gutierrez G."/>
            <person name="Heitman J."/>
            <person name="Henrissat B."/>
            <person name="Iturriaga E.A."/>
            <person name="Lang B.F."/>
            <person name="Lavin J.L."/>
            <person name="Lee S."/>
            <person name="Li W."/>
            <person name="Lindquist E."/>
            <person name="Lopez-Garcia S."/>
            <person name="Luque E.M."/>
            <person name="Marcos A.T."/>
            <person name="Martin J."/>
            <person name="Mccluskey K."/>
            <person name="Medina H.R."/>
            <person name="Miralles-Duran A."/>
            <person name="Miyazaki A."/>
            <person name="Munoz-Torres E."/>
            <person name="Oguiza J.A."/>
            <person name="Ohm R."/>
            <person name="Olmedo M."/>
            <person name="Orejas M."/>
            <person name="Ortiz-Castellanos L."/>
            <person name="Pisabarro A.G."/>
            <person name="Rodriguez-Romero J."/>
            <person name="Ruiz-Herrera J."/>
            <person name="Ruiz-Vazquez R."/>
            <person name="Sanz C."/>
            <person name="Schackwitz W."/>
            <person name="Schmutz J."/>
            <person name="Shahriari M."/>
            <person name="Shelest E."/>
            <person name="Silva-Franco F."/>
            <person name="Soanes D."/>
            <person name="Syed K."/>
            <person name="Tagua V.G."/>
            <person name="Talbot N.J."/>
            <person name="Thon M."/>
            <person name="De Vries R.P."/>
            <person name="Wiebenga A."/>
            <person name="Yadav J.S."/>
            <person name="Braun E.L."/>
            <person name="Baker S."/>
            <person name="Garre V."/>
            <person name="Horwitz B."/>
            <person name="Torres-Martinez S."/>
            <person name="Idnurm A."/>
            <person name="Herrera-Estrella A."/>
            <person name="Gabaldon T."/>
            <person name="Grigoriev I.V."/>
        </authorList>
    </citation>
    <scope>NUCLEOTIDE SEQUENCE [LARGE SCALE GENOMIC DNA]</scope>
    <source>
        <strain evidence="8 9">CBS 277.49</strain>
    </source>
</reference>
<dbReference type="Gene3D" id="1.20.58.670">
    <property type="entry name" value="Dsl1p vesicle tethering complex, Tip20p subunit, domain D"/>
    <property type="match status" value="1"/>
</dbReference>
<dbReference type="PANTHER" id="PTHR31658">
    <property type="entry name" value="CONSERVED OLIGOMERIC GOLGI COMPLEX SUBUNIT 1"/>
    <property type="match status" value="1"/>
</dbReference>
<accession>A0A168M7J5</accession>
<proteinExistence type="inferred from homology"/>
<dbReference type="Proteomes" id="UP000077051">
    <property type="component" value="Unassembled WGS sequence"/>
</dbReference>
<evidence type="ECO:0000256" key="1">
    <source>
        <dbReference type="ARBA" id="ARBA00004395"/>
    </source>
</evidence>
<keyword evidence="4" id="KW-0813">Transport</keyword>
<evidence type="ECO:0000313" key="9">
    <source>
        <dbReference type="Proteomes" id="UP000077051"/>
    </source>
</evidence>
<comment type="subcellular location">
    <subcellularLocation>
        <location evidence="1">Golgi apparatus membrane</location>
        <topology evidence="1">Peripheral membrane protein</topology>
    </subcellularLocation>
</comment>
<gene>
    <name evidence="8" type="ORF">MUCCIDRAFT_155629</name>
</gene>
<sequence length="219" mass="25330">MHTSWTEWLEKEFSQKLKTNLISSTWNDHCASIAVWETVEEDMKLPTQASNTMVRSLFYVCEEIQRINSSIVDQTIMTRLRQQLANAVNHVFQASLPTLELTENGTLQLMFDYLFMCTVLQQDVKYNSEIMDTLAQQIDPINWDSYQPHMKPCVDKFYIKQSLLFGVLTSASNETYERARKQMSTQQQGQYNVLPLAPQATRFTLLPIGHTSFSSLKAR</sequence>
<dbReference type="EMBL" id="AMYB01000003">
    <property type="protein sequence ID" value="OAD04507.1"/>
    <property type="molecule type" value="Genomic_DNA"/>
</dbReference>
<dbReference type="GO" id="GO:0000139">
    <property type="term" value="C:Golgi membrane"/>
    <property type="evidence" value="ECO:0007669"/>
    <property type="project" value="UniProtKB-SubCell"/>
</dbReference>
<evidence type="ECO:0000256" key="3">
    <source>
        <dbReference type="ARBA" id="ARBA00020978"/>
    </source>
</evidence>
<organism evidence="8 9">
    <name type="scientific">Mucor lusitanicus CBS 277.49</name>
    <dbReference type="NCBI Taxonomy" id="747725"/>
    <lineage>
        <taxon>Eukaryota</taxon>
        <taxon>Fungi</taxon>
        <taxon>Fungi incertae sedis</taxon>
        <taxon>Mucoromycota</taxon>
        <taxon>Mucoromycotina</taxon>
        <taxon>Mucoromycetes</taxon>
        <taxon>Mucorales</taxon>
        <taxon>Mucorineae</taxon>
        <taxon>Mucoraceae</taxon>
        <taxon>Mucor</taxon>
    </lineage>
</organism>
<dbReference type="OrthoDB" id="46189at2759"/>
<evidence type="ECO:0000256" key="6">
    <source>
        <dbReference type="ARBA" id="ARBA00023034"/>
    </source>
</evidence>
<comment type="similarity">
    <text evidence="2">Belongs to the COG1 family.</text>
</comment>
<dbReference type="InterPro" id="IPR042044">
    <property type="entry name" value="EXOC6PINT-1/Sec15/Tip20_C_dom2"/>
</dbReference>
<keyword evidence="7" id="KW-0472">Membrane</keyword>
<dbReference type="GO" id="GO:0015031">
    <property type="term" value="P:protein transport"/>
    <property type="evidence" value="ECO:0007669"/>
    <property type="project" value="UniProtKB-KW"/>
</dbReference>
<dbReference type="AlphaFoldDB" id="A0A168M7J5"/>
<evidence type="ECO:0000256" key="4">
    <source>
        <dbReference type="ARBA" id="ARBA00022448"/>
    </source>
</evidence>
<evidence type="ECO:0000256" key="7">
    <source>
        <dbReference type="ARBA" id="ARBA00023136"/>
    </source>
</evidence>
<dbReference type="PANTHER" id="PTHR31658:SF0">
    <property type="entry name" value="CONSERVED OLIGOMERIC GOLGI COMPLEX SUBUNIT 1"/>
    <property type="match status" value="1"/>
</dbReference>
<comment type="caution">
    <text evidence="8">The sequence shown here is derived from an EMBL/GenBank/DDBJ whole genome shotgun (WGS) entry which is preliminary data.</text>
</comment>
<protein>
    <recommendedName>
        <fullName evidence="3">Conserved oligomeric Golgi complex subunit 1</fullName>
    </recommendedName>
</protein>
<evidence type="ECO:0000256" key="5">
    <source>
        <dbReference type="ARBA" id="ARBA00022927"/>
    </source>
</evidence>
<dbReference type="STRING" id="747725.A0A168M7J5"/>
<dbReference type="InterPro" id="IPR033370">
    <property type="entry name" value="COG1"/>
</dbReference>
<dbReference type="GO" id="GO:0006891">
    <property type="term" value="P:intra-Golgi vesicle-mediated transport"/>
    <property type="evidence" value="ECO:0007669"/>
    <property type="project" value="InterPro"/>
</dbReference>